<protein>
    <recommendedName>
        <fullName evidence="5">DUF202 domain-containing protein</fullName>
    </recommendedName>
</protein>
<dbReference type="AlphaFoldDB" id="A0A550CMX0"/>
<keyword evidence="2" id="KW-0472">Membrane</keyword>
<reference evidence="3 4" key="1">
    <citation type="journal article" date="2019" name="New Phytol.">
        <title>Comparative genomics reveals unique wood-decay strategies and fruiting body development in the Schizophyllaceae.</title>
        <authorList>
            <person name="Almasi E."/>
            <person name="Sahu N."/>
            <person name="Krizsan K."/>
            <person name="Balint B."/>
            <person name="Kovacs G.M."/>
            <person name="Kiss B."/>
            <person name="Cseklye J."/>
            <person name="Drula E."/>
            <person name="Henrissat B."/>
            <person name="Nagy I."/>
            <person name="Chovatia M."/>
            <person name="Adam C."/>
            <person name="LaButti K."/>
            <person name="Lipzen A."/>
            <person name="Riley R."/>
            <person name="Grigoriev I.V."/>
            <person name="Nagy L.G."/>
        </authorList>
    </citation>
    <scope>NUCLEOTIDE SEQUENCE [LARGE SCALE GENOMIC DNA]</scope>
    <source>
        <strain evidence="3 4">NL-1724</strain>
    </source>
</reference>
<sequence length="155" mass="17533">MSVRSIVKGSSPHPHHTYRGHRSYSFTASDVNELVELRARQRTFHGAYSRSALGSLGYSLTILRLFDHRFYKIGLLFAVFGVLMFCLSFYRSKHSKHDFADHDYNKYAGQTIETKGQHGKRVFGRPFVTAGRVVVAVSVLVLAVEITLMVLVLQV</sequence>
<keyword evidence="4" id="KW-1185">Reference proteome</keyword>
<evidence type="ECO:0000256" key="1">
    <source>
        <dbReference type="SAM" id="MobiDB-lite"/>
    </source>
</evidence>
<feature type="transmembrane region" description="Helical" evidence="2">
    <location>
        <begin position="133"/>
        <end position="153"/>
    </location>
</feature>
<comment type="caution">
    <text evidence="3">The sequence shown here is derived from an EMBL/GenBank/DDBJ whole genome shotgun (WGS) entry which is preliminary data.</text>
</comment>
<organism evidence="3 4">
    <name type="scientific">Schizophyllum amplum</name>
    <dbReference type="NCBI Taxonomy" id="97359"/>
    <lineage>
        <taxon>Eukaryota</taxon>
        <taxon>Fungi</taxon>
        <taxon>Dikarya</taxon>
        <taxon>Basidiomycota</taxon>
        <taxon>Agaricomycotina</taxon>
        <taxon>Agaricomycetes</taxon>
        <taxon>Agaricomycetidae</taxon>
        <taxon>Agaricales</taxon>
        <taxon>Schizophyllaceae</taxon>
        <taxon>Schizophyllum</taxon>
    </lineage>
</organism>
<dbReference type="Proteomes" id="UP000320762">
    <property type="component" value="Unassembled WGS sequence"/>
</dbReference>
<dbReference type="EMBL" id="VDMD01000004">
    <property type="protein sequence ID" value="TRM66146.1"/>
    <property type="molecule type" value="Genomic_DNA"/>
</dbReference>
<feature type="region of interest" description="Disordered" evidence="1">
    <location>
        <begin position="1"/>
        <end position="21"/>
    </location>
</feature>
<evidence type="ECO:0008006" key="5">
    <source>
        <dbReference type="Google" id="ProtNLM"/>
    </source>
</evidence>
<evidence type="ECO:0000313" key="4">
    <source>
        <dbReference type="Proteomes" id="UP000320762"/>
    </source>
</evidence>
<proteinExistence type="predicted"/>
<keyword evidence="2" id="KW-0812">Transmembrane</keyword>
<accession>A0A550CMX0</accession>
<gene>
    <name evidence="3" type="ORF">BD626DRAFT_453393</name>
</gene>
<name>A0A550CMX0_9AGAR</name>
<evidence type="ECO:0000313" key="3">
    <source>
        <dbReference type="EMBL" id="TRM66146.1"/>
    </source>
</evidence>
<keyword evidence="2" id="KW-1133">Transmembrane helix</keyword>
<dbReference type="OrthoDB" id="2555434at2759"/>
<feature type="transmembrane region" description="Helical" evidence="2">
    <location>
        <begin position="70"/>
        <end position="90"/>
    </location>
</feature>
<dbReference type="PANTHER" id="PTHR38646">
    <property type="entry name" value="YALI0F00814P"/>
    <property type="match status" value="1"/>
</dbReference>
<dbReference type="PANTHER" id="PTHR38646:SF1">
    <property type="entry name" value="DUF202 DOMAIN-CONTAINING PROTEIN"/>
    <property type="match status" value="1"/>
</dbReference>
<evidence type="ECO:0000256" key="2">
    <source>
        <dbReference type="SAM" id="Phobius"/>
    </source>
</evidence>